<dbReference type="AlphaFoldDB" id="A0A3S4SSE0"/>
<dbReference type="Gene3D" id="1.10.10.10">
    <property type="entry name" value="Winged helix-like DNA-binding domain superfamily/Winged helix DNA-binding domain"/>
    <property type="match status" value="1"/>
</dbReference>
<protein>
    <submittedName>
        <fullName evidence="3">Divergent AAA domain</fullName>
    </submittedName>
</protein>
<dbReference type="KEGG" id="asla:NCTC11923_00515"/>
<dbReference type="STRING" id="1278298.GCA_000428685_00038"/>
<evidence type="ECO:0000313" key="3">
    <source>
        <dbReference type="EMBL" id="VEG73901.1"/>
    </source>
</evidence>
<dbReference type="Gene3D" id="3.30.565.60">
    <property type="match status" value="1"/>
</dbReference>
<dbReference type="InterPro" id="IPR007421">
    <property type="entry name" value="Schlafen_AlbA_2_dom"/>
</dbReference>
<dbReference type="GO" id="GO:0006355">
    <property type="term" value="P:regulation of DNA-templated transcription"/>
    <property type="evidence" value="ECO:0007669"/>
    <property type="project" value="InterPro"/>
</dbReference>
<dbReference type="GO" id="GO:0003677">
    <property type="term" value="F:DNA binding"/>
    <property type="evidence" value="ECO:0007669"/>
    <property type="project" value="InterPro"/>
</dbReference>
<organism evidence="3 4">
    <name type="scientific">Actinomyces slackii</name>
    <dbReference type="NCBI Taxonomy" id="52774"/>
    <lineage>
        <taxon>Bacteria</taxon>
        <taxon>Bacillati</taxon>
        <taxon>Actinomycetota</taxon>
        <taxon>Actinomycetes</taxon>
        <taxon>Actinomycetales</taxon>
        <taxon>Actinomycetaceae</taxon>
        <taxon>Actinomyces</taxon>
    </lineage>
</organism>
<accession>A0A3S4SSE0</accession>
<evidence type="ECO:0000313" key="4">
    <source>
        <dbReference type="Proteomes" id="UP000276899"/>
    </source>
</evidence>
<dbReference type="PANTHER" id="PTHR30595:SF6">
    <property type="entry name" value="SCHLAFEN ALBA-2 DOMAIN-CONTAINING PROTEIN"/>
    <property type="match status" value="1"/>
</dbReference>
<dbReference type="Proteomes" id="UP000276899">
    <property type="component" value="Chromosome"/>
</dbReference>
<dbReference type="Pfam" id="PF04326">
    <property type="entry name" value="SLFN_AlbA_2"/>
    <property type="match status" value="1"/>
</dbReference>
<dbReference type="SUPFAM" id="SSF46785">
    <property type="entry name" value="Winged helix' DNA-binding domain"/>
    <property type="match status" value="1"/>
</dbReference>
<dbReference type="InterPro" id="IPR036390">
    <property type="entry name" value="WH_DNA-bd_sf"/>
</dbReference>
<dbReference type="Gene3D" id="3.30.950.30">
    <property type="entry name" value="Schlafen, AAA domain"/>
    <property type="match status" value="1"/>
</dbReference>
<feature type="domain" description="Schlafen AlbA-2" evidence="1">
    <location>
        <begin position="26"/>
        <end position="133"/>
    </location>
</feature>
<proteinExistence type="predicted"/>
<dbReference type="InterPro" id="IPR011991">
    <property type="entry name" value="ArsR-like_HTH"/>
</dbReference>
<evidence type="ECO:0000259" key="1">
    <source>
        <dbReference type="Pfam" id="PF04326"/>
    </source>
</evidence>
<dbReference type="PANTHER" id="PTHR30595">
    <property type="entry name" value="GLPR-RELATED TRANSCRIPTIONAL REPRESSOR"/>
    <property type="match status" value="1"/>
</dbReference>
<dbReference type="Pfam" id="PF09339">
    <property type="entry name" value="HTH_IclR"/>
    <property type="match status" value="1"/>
</dbReference>
<sequence>MFPAEVDQALTLPPDDAIAQLLALPESQWFERKSGSIRASDFAIPLVAMANAEGGVVVAGLHGGTVVPVDDKAANALRQAAIDFTTPRVHARVRELITRQGRVLVFLIPPSEYVHETHRGDCYMRIGDESRRLTYTQRQELEWDRGVASFDGTAASGVSVHDLDAPRLESYQTRLGSTSPELALQARSLLTRAGGVTVAGYLLFASHPQDLYPSAHVRVLVYNQNDRGTGRSLSLEDGHDIRCEGPIPEQIERAADTVADLVPRRRALQDSGRFGPVPYVPRDAWLEGLVNAVVHRSYSISGDHVRVEIFPNRIEITSPGRFPGLADPTDPQSISRNARNQRIARVCADLGVTQELGEGIRRIYAEMRRAGLSEPVYVQGPAAVRLTLLATRAVPDDVATALGPNALKVLEALRVAQRPLSTGQVQELAHMARPTVLRHLRSLQQAGLVTWQGESSRDPQATWRVT</sequence>
<dbReference type="InterPro" id="IPR005471">
    <property type="entry name" value="Tscrpt_reg_IclR_N"/>
</dbReference>
<dbReference type="InterPro" id="IPR036388">
    <property type="entry name" value="WH-like_DNA-bd_sf"/>
</dbReference>
<evidence type="ECO:0000259" key="2">
    <source>
        <dbReference type="Pfam" id="PF09339"/>
    </source>
</evidence>
<dbReference type="CDD" id="cd00090">
    <property type="entry name" value="HTH_ARSR"/>
    <property type="match status" value="1"/>
</dbReference>
<name>A0A3S4SSE0_9ACTO</name>
<dbReference type="RefSeq" id="WP_026426237.1">
    <property type="nucleotide sequence ID" value="NZ_CBCRWE010000040.1"/>
</dbReference>
<feature type="domain" description="HTH iclR-type" evidence="2">
    <location>
        <begin position="405"/>
        <end position="452"/>
    </location>
</feature>
<gene>
    <name evidence="3" type="ORF">NCTC11923_00515</name>
</gene>
<dbReference type="Pfam" id="PF13749">
    <property type="entry name" value="HATPase_c_4"/>
    <property type="match status" value="1"/>
</dbReference>
<reference evidence="3 4" key="1">
    <citation type="submission" date="2018-12" db="EMBL/GenBank/DDBJ databases">
        <authorList>
            <consortium name="Pathogen Informatics"/>
        </authorList>
    </citation>
    <scope>NUCLEOTIDE SEQUENCE [LARGE SCALE GENOMIC DNA]</scope>
    <source>
        <strain evidence="3 4">NCTC11923</strain>
    </source>
</reference>
<keyword evidence="4" id="KW-1185">Reference proteome</keyword>
<dbReference type="InterPro" id="IPR038461">
    <property type="entry name" value="Schlafen_AlbA_2_dom_sf"/>
</dbReference>
<dbReference type="InterPro" id="IPR038475">
    <property type="entry name" value="RecG_C_sf"/>
</dbReference>
<dbReference type="EMBL" id="LR134363">
    <property type="protein sequence ID" value="VEG73901.1"/>
    <property type="molecule type" value="Genomic_DNA"/>
</dbReference>